<dbReference type="STRING" id="1890364.A0A2P6MWW0"/>
<evidence type="ECO:0000313" key="1">
    <source>
        <dbReference type="EMBL" id="PRP76177.1"/>
    </source>
</evidence>
<evidence type="ECO:0000313" key="2">
    <source>
        <dbReference type="Proteomes" id="UP000241769"/>
    </source>
</evidence>
<dbReference type="OrthoDB" id="9994419at2759"/>
<comment type="caution">
    <text evidence="1">The sequence shown here is derived from an EMBL/GenBank/DDBJ whole genome shotgun (WGS) entry which is preliminary data.</text>
</comment>
<gene>
    <name evidence="1" type="ORF">PROFUN_15338</name>
</gene>
<dbReference type="InParanoid" id="A0A2P6MWW0"/>
<reference evidence="1 2" key="1">
    <citation type="journal article" date="2018" name="Genome Biol. Evol.">
        <title>Multiple Roots of Fruiting Body Formation in Amoebozoa.</title>
        <authorList>
            <person name="Hillmann F."/>
            <person name="Forbes G."/>
            <person name="Novohradska S."/>
            <person name="Ferling I."/>
            <person name="Riege K."/>
            <person name="Groth M."/>
            <person name="Westermann M."/>
            <person name="Marz M."/>
            <person name="Spaller T."/>
            <person name="Winckler T."/>
            <person name="Schaap P."/>
            <person name="Glockner G."/>
        </authorList>
    </citation>
    <scope>NUCLEOTIDE SEQUENCE [LARGE SCALE GENOMIC DNA]</scope>
    <source>
        <strain evidence="1 2">Jena</strain>
    </source>
</reference>
<sequence length="559" mass="63992">MDVPFLPFEIVAIIVEYMAAPPSCDGIDPPTSKHALRQLATLCGVNRQICHLIRPRLYREVRIRTPQQLRQLHSALMHSLDLFDDKSHPGHLVHILSVSDLPNHSIDRSYDGLVRGDARRLLEILRVCPNIESFACSSTPLLALAIKYANLDHPDEEYHDCTPVEDERENEYDYHRTSRPLREIIQLKKGIEILEHPAQCLDLTMGSNKEFVMLTGGMRKTPLTAEYSVEEQNYPPDPRMRRMSLFAARSMPMPIVWGRDREGKLLIPTLSTEMTHFDLFEKVVNEQTQPDSMVALNLGMCFSLSARCLTDIFVKNPIGLRGLKQLNLWMYGSSIHRPNLSRVITQLITKSPIFTSGQLEWLDVSGADVSREDLQLFHPLPKLRSLGLSFSPRINFADVLDFLRMKAPNVEVIALVCSCEDRDHISEDHSHSVLSELFDQLLKRLEPVAPWEEDISCGVEKSAYRSKLRVVELSRTTIMQSSYPYPKCWTPVHGRTRSWVVDDSRMWKSRYGREESIPSYFARIGCEIGWHPRKMEVLRGEGFFGRDNGALGIEQFKEA</sequence>
<accession>A0A2P6MWW0</accession>
<protein>
    <submittedName>
        <fullName evidence="1">Uncharacterized protein</fullName>
    </submittedName>
</protein>
<dbReference type="Proteomes" id="UP000241769">
    <property type="component" value="Unassembled WGS sequence"/>
</dbReference>
<dbReference type="AlphaFoldDB" id="A0A2P6MWW0"/>
<proteinExistence type="predicted"/>
<organism evidence="1 2">
    <name type="scientific">Planoprotostelium fungivorum</name>
    <dbReference type="NCBI Taxonomy" id="1890364"/>
    <lineage>
        <taxon>Eukaryota</taxon>
        <taxon>Amoebozoa</taxon>
        <taxon>Evosea</taxon>
        <taxon>Variosea</taxon>
        <taxon>Cavosteliida</taxon>
        <taxon>Cavosteliaceae</taxon>
        <taxon>Planoprotostelium</taxon>
    </lineage>
</organism>
<keyword evidence="2" id="KW-1185">Reference proteome</keyword>
<dbReference type="SUPFAM" id="SSF52047">
    <property type="entry name" value="RNI-like"/>
    <property type="match status" value="1"/>
</dbReference>
<dbReference type="EMBL" id="MDYQ01000344">
    <property type="protein sequence ID" value="PRP76177.1"/>
    <property type="molecule type" value="Genomic_DNA"/>
</dbReference>
<name>A0A2P6MWW0_9EUKA</name>